<gene>
    <name evidence="2" type="ORF">SGM_3548</name>
</gene>
<protein>
    <submittedName>
        <fullName evidence="2">Uncharacterized protein</fullName>
    </submittedName>
</protein>
<dbReference type="AlphaFoldDB" id="F3NK84"/>
<evidence type="ECO:0000313" key="2">
    <source>
        <dbReference type="EMBL" id="EGG46043.1"/>
    </source>
</evidence>
<dbReference type="STRING" id="996637.SGM_3548"/>
<reference evidence="2 3" key="1">
    <citation type="journal article" date="2011" name="J. Bacteriol.">
        <title>Draft genome sequence of the marine bacterium Streptomyces griseoaurantiacus M045, which produces novel manumycin-type antibiotics with a pABA core component.</title>
        <authorList>
            <person name="Li F."/>
            <person name="Jiang P."/>
            <person name="Zheng H."/>
            <person name="Wang S."/>
            <person name="Zhao G."/>
            <person name="Qin S."/>
            <person name="Liu Z."/>
        </authorList>
    </citation>
    <scope>NUCLEOTIDE SEQUENCE [LARGE SCALE GENOMIC DNA]</scope>
    <source>
        <strain evidence="2 3">M045</strain>
    </source>
</reference>
<dbReference type="EMBL" id="AEYX01000038">
    <property type="protein sequence ID" value="EGG46043.1"/>
    <property type="molecule type" value="Genomic_DNA"/>
</dbReference>
<proteinExistence type="predicted"/>
<comment type="caution">
    <text evidence="2">The sequence shown here is derived from an EMBL/GenBank/DDBJ whole genome shotgun (WGS) entry which is preliminary data.</text>
</comment>
<feature type="region of interest" description="Disordered" evidence="1">
    <location>
        <begin position="1"/>
        <end position="20"/>
    </location>
</feature>
<name>F3NK84_9ACTN</name>
<accession>F3NK84</accession>
<dbReference type="Proteomes" id="UP000003022">
    <property type="component" value="Unassembled WGS sequence"/>
</dbReference>
<organism evidence="2 3">
    <name type="scientific">Streptomyces griseoaurantiacus M045</name>
    <dbReference type="NCBI Taxonomy" id="996637"/>
    <lineage>
        <taxon>Bacteria</taxon>
        <taxon>Bacillati</taxon>
        <taxon>Actinomycetota</taxon>
        <taxon>Actinomycetes</taxon>
        <taxon>Kitasatosporales</taxon>
        <taxon>Streptomycetaceae</taxon>
        <taxon>Streptomyces</taxon>
        <taxon>Streptomyces aurantiacus group</taxon>
    </lineage>
</organism>
<sequence>MAAPGALGRSAPAAASLRGPPRLGTAAVLTLFTSPLGGSRTEIRWRLAVPRGDRRTPTDRVGPRHVRHLAAAAVCDGARSSNDYSSGRRTRARLETAAGFRSPRSTDAVAHAFTRTAPRARTSPSVPRFPAVCMAHRLRTVKTRRGSNFTPNPAGCPSRISDVTPFTVFPLVAVAGAFYRRDVSSRYISTT</sequence>
<evidence type="ECO:0000256" key="1">
    <source>
        <dbReference type="SAM" id="MobiDB-lite"/>
    </source>
</evidence>
<evidence type="ECO:0000313" key="3">
    <source>
        <dbReference type="Proteomes" id="UP000003022"/>
    </source>
</evidence>
<keyword evidence="3" id="KW-1185">Reference proteome</keyword>